<protein>
    <submittedName>
        <fullName evidence="5">Centromere protein V</fullName>
    </submittedName>
</protein>
<evidence type="ECO:0000259" key="4">
    <source>
        <dbReference type="PROSITE" id="PS51891"/>
    </source>
</evidence>
<keyword evidence="3" id="KW-0862">Zinc</keyword>
<evidence type="ECO:0000256" key="1">
    <source>
        <dbReference type="ARBA" id="ARBA00005495"/>
    </source>
</evidence>
<dbReference type="InterPro" id="IPR006913">
    <property type="entry name" value="CENP-V/GFA"/>
</dbReference>
<dbReference type="Gene3D" id="2.170.150.70">
    <property type="match status" value="1"/>
</dbReference>
<dbReference type="PROSITE" id="PS51891">
    <property type="entry name" value="CENP_V_GFA"/>
    <property type="match status" value="1"/>
</dbReference>
<feature type="domain" description="CENP-V/GFA" evidence="4">
    <location>
        <begin position="8"/>
        <end position="120"/>
    </location>
</feature>
<dbReference type="SUPFAM" id="SSF51316">
    <property type="entry name" value="Mss4-like"/>
    <property type="match status" value="1"/>
</dbReference>
<comment type="similarity">
    <text evidence="1">Belongs to the Gfa family.</text>
</comment>
<keyword evidence="2" id="KW-0479">Metal-binding</keyword>
<proteinExistence type="inferred from homology"/>
<dbReference type="InterPro" id="IPR011057">
    <property type="entry name" value="Mss4-like_sf"/>
</dbReference>
<dbReference type="EMBL" id="JASMQC010000004">
    <property type="protein sequence ID" value="KAK1945967.1"/>
    <property type="molecule type" value="Genomic_DNA"/>
</dbReference>
<dbReference type="GO" id="GO:0046872">
    <property type="term" value="F:metal ion binding"/>
    <property type="evidence" value="ECO:0007669"/>
    <property type="project" value="UniProtKB-KW"/>
</dbReference>
<organism evidence="5 6">
    <name type="scientific">Phytophthora citrophthora</name>
    <dbReference type="NCBI Taxonomy" id="4793"/>
    <lineage>
        <taxon>Eukaryota</taxon>
        <taxon>Sar</taxon>
        <taxon>Stramenopiles</taxon>
        <taxon>Oomycota</taxon>
        <taxon>Peronosporomycetes</taxon>
        <taxon>Peronosporales</taxon>
        <taxon>Peronosporaceae</taxon>
        <taxon>Phytophthora</taxon>
    </lineage>
</organism>
<evidence type="ECO:0000313" key="5">
    <source>
        <dbReference type="EMBL" id="KAK1945967.1"/>
    </source>
</evidence>
<evidence type="ECO:0000256" key="2">
    <source>
        <dbReference type="ARBA" id="ARBA00022723"/>
    </source>
</evidence>
<dbReference type="InterPro" id="IPR052355">
    <property type="entry name" value="CENP-V-like"/>
</dbReference>
<evidence type="ECO:0000313" key="6">
    <source>
        <dbReference type="Proteomes" id="UP001259832"/>
    </source>
</evidence>
<dbReference type="PANTHER" id="PTHR28620">
    <property type="entry name" value="CENTROMERE PROTEIN V"/>
    <property type="match status" value="1"/>
</dbReference>
<dbReference type="Pfam" id="PF04828">
    <property type="entry name" value="GFA"/>
    <property type="match status" value="1"/>
</dbReference>
<gene>
    <name evidence="5" type="ORF">P3T76_003015</name>
</gene>
<comment type="caution">
    <text evidence="5">The sequence shown here is derived from an EMBL/GenBank/DDBJ whole genome shotgun (WGS) entry which is preliminary data.</text>
</comment>
<name>A0AAD9LSX4_9STRA</name>
<sequence>MTTEYVVHHGSCHCKAVLFDFDAPSDLVQTKCNCSICTMKQNAHAIVPKSRFRLLQGEDMLTLYTFNTHEAKHLFCKKCGVQAFYIPRSNPDGYAVTLSCVDPATITSITTETFDGQNWEKSLETSNITSYSKE</sequence>
<dbReference type="Proteomes" id="UP001259832">
    <property type="component" value="Unassembled WGS sequence"/>
</dbReference>
<evidence type="ECO:0000256" key="3">
    <source>
        <dbReference type="ARBA" id="ARBA00022833"/>
    </source>
</evidence>
<accession>A0AAD9LSX4</accession>
<dbReference type="AlphaFoldDB" id="A0AAD9LSX4"/>
<keyword evidence="6" id="KW-1185">Reference proteome</keyword>
<dbReference type="GO" id="GO:0016846">
    <property type="term" value="F:carbon-sulfur lyase activity"/>
    <property type="evidence" value="ECO:0007669"/>
    <property type="project" value="InterPro"/>
</dbReference>
<reference evidence="5" key="1">
    <citation type="submission" date="2023-08" db="EMBL/GenBank/DDBJ databases">
        <title>Reference Genome Resource for the Citrus Pathogen Phytophthora citrophthora.</title>
        <authorList>
            <person name="Moller H."/>
            <person name="Coetzee B."/>
            <person name="Rose L.J."/>
            <person name="Van Niekerk J.M."/>
        </authorList>
    </citation>
    <scope>NUCLEOTIDE SEQUENCE</scope>
    <source>
        <strain evidence="5">STE-U-9442</strain>
    </source>
</reference>
<dbReference type="PANTHER" id="PTHR28620:SF1">
    <property type="entry name" value="CENP-V_GFA DOMAIN-CONTAINING PROTEIN"/>
    <property type="match status" value="1"/>
</dbReference>